<dbReference type="InterPro" id="IPR006175">
    <property type="entry name" value="YjgF/YER057c/UK114"/>
</dbReference>
<dbReference type="SUPFAM" id="SSF55298">
    <property type="entry name" value="YjgF-like"/>
    <property type="match status" value="1"/>
</dbReference>
<gene>
    <name evidence="2" type="ORF">H9804_08750</name>
</gene>
<accession>A0A9D2KDG7</accession>
<proteinExistence type="inferred from homology"/>
<dbReference type="Gene3D" id="3.30.1330.40">
    <property type="entry name" value="RutC-like"/>
    <property type="match status" value="1"/>
</dbReference>
<reference evidence="2" key="2">
    <citation type="submission" date="2021-04" db="EMBL/GenBank/DDBJ databases">
        <authorList>
            <person name="Gilroy R."/>
        </authorList>
    </citation>
    <scope>NUCLEOTIDE SEQUENCE</scope>
    <source>
        <strain evidence="2">ChiW4-1371</strain>
    </source>
</reference>
<dbReference type="AlphaFoldDB" id="A0A9D2KDG7"/>
<dbReference type="Proteomes" id="UP000824176">
    <property type="component" value="Unassembled WGS sequence"/>
</dbReference>
<evidence type="ECO:0000256" key="1">
    <source>
        <dbReference type="ARBA" id="ARBA00010552"/>
    </source>
</evidence>
<evidence type="ECO:0000313" key="3">
    <source>
        <dbReference type="Proteomes" id="UP000824176"/>
    </source>
</evidence>
<protein>
    <submittedName>
        <fullName evidence="2">RidA family protein</fullName>
    </submittedName>
</protein>
<reference evidence="2" key="1">
    <citation type="journal article" date="2021" name="PeerJ">
        <title>Extensive microbial diversity within the chicken gut microbiome revealed by metagenomics and culture.</title>
        <authorList>
            <person name="Gilroy R."/>
            <person name="Ravi A."/>
            <person name="Getino M."/>
            <person name="Pursley I."/>
            <person name="Horton D.L."/>
            <person name="Alikhan N.F."/>
            <person name="Baker D."/>
            <person name="Gharbi K."/>
            <person name="Hall N."/>
            <person name="Watson M."/>
            <person name="Adriaenssens E.M."/>
            <person name="Foster-Nyarko E."/>
            <person name="Jarju S."/>
            <person name="Secka A."/>
            <person name="Antonio M."/>
            <person name="Oren A."/>
            <person name="Chaudhuri R.R."/>
            <person name="La Ragione R."/>
            <person name="Hildebrand F."/>
            <person name="Pallen M.J."/>
        </authorList>
    </citation>
    <scope>NUCLEOTIDE SEQUENCE</scope>
    <source>
        <strain evidence="2">ChiW4-1371</strain>
    </source>
</reference>
<sequence length="124" mass="13325">MKKSISTNNAPKAIGPYSQGVAFGDLIFTSGQIPVNPETSEIPAGIAEQTRQVLKNISGVLEAAGSSMDKVLKTVVSIKDMNDFAAMNEVYASFFSEPYPARTTVEVARLPKDVLVEIEAIAYK</sequence>
<comment type="similarity">
    <text evidence="1">Belongs to the RutC family.</text>
</comment>
<dbReference type="NCBIfam" id="TIGR00004">
    <property type="entry name" value="Rid family detoxifying hydrolase"/>
    <property type="match status" value="1"/>
</dbReference>
<dbReference type="Pfam" id="PF01042">
    <property type="entry name" value="Ribonuc_L-PSP"/>
    <property type="match status" value="1"/>
</dbReference>
<dbReference type="PANTHER" id="PTHR11803:SF39">
    <property type="entry name" value="2-IMINOBUTANOATE_2-IMINOPROPANOATE DEAMINASE"/>
    <property type="match status" value="1"/>
</dbReference>
<dbReference type="InterPro" id="IPR006056">
    <property type="entry name" value="RidA"/>
</dbReference>
<evidence type="ECO:0000313" key="2">
    <source>
        <dbReference type="EMBL" id="HIZ90023.1"/>
    </source>
</evidence>
<comment type="caution">
    <text evidence="2">The sequence shown here is derived from an EMBL/GenBank/DDBJ whole genome shotgun (WGS) entry which is preliminary data.</text>
</comment>
<dbReference type="CDD" id="cd00448">
    <property type="entry name" value="YjgF_YER057c_UK114_family"/>
    <property type="match status" value="1"/>
</dbReference>
<dbReference type="GO" id="GO:0019239">
    <property type="term" value="F:deaminase activity"/>
    <property type="evidence" value="ECO:0007669"/>
    <property type="project" value="TreeGrafter"/>
</dbReference>
<name>A0A9D2KDG7_9BACT</name>
<dbReference type="FunFam" id="3.30.1330.40:FF:000001">
    <property type="entry name" value="L-PSP family endoribonuclease"/>
    <property type="match status" value="1"/>
</dbReference>
<organism evidence="2 3">
    <name type="scientific">Candidatus Mucispirillum faecigallinarum</name>
    <dbReference type="NCBI Taxonomy" id="2838699"/>
    <lineage>
        <taxon>Bacteria</taxon>
        <taxon>Pseudomonadati</taxon>
        <taxon>Deferribacterota</taxon>
        <taxon>Deferribacteres</taxon>
        <taxon>Deferribacterales</taxon>
        <taxon>Mucispirillaceae</taxon>
        <taxon>Mucispirillum</taxon>
    </lineage>
</organism>
<dbReference type="GO" id="GO:0005829">
    <property type="term" value="C:cytosol"/>
    <property type="evidence" value="ECO:0007669"/>
    <property type="project" value="TreeGrafter"/>
</dbReference>
<dbReference type="EMBL" id="DXAQ01000129">
    <property type="protein sequence ID" value="HIZ90023.1"/>
    <property type="molecule type" value="Genomic_DNA"/>
</dbReference>
<dbReference type="PANTHER" id="PTHR11803">
    <property type="entry name" value="2-IMINOBUTANOATE/2-IMINOPROPANOATE DEAMINASE RIDA"/>
    <property type="match status" value="1"/>
</dbReference>
<dbReference type="InterPro" id="IPR035959">
    <property type="entry name" value="RutC-like_sf"/>
</dbReference>